<dbReference type="Proteomes" id="UP000198668">
    <property type="component" value="Unassembled WGS sequence"/>
</dbReference>
<dbReference type="AlphaFoldDB" id="A0A1I3B5S2"/>
<proteinExistence type="predicted"/>
<gene>
    <name evidence="2" type="ORF">SAMN04489868_10427</name>
</gene>
<dbReference type="SUPFAM" id="SSF88946">
    <property type="entry name" value="Sigma2 domain of RNA polymerase sigma factors"/>
    <property type="match status" value="1"/>
</dbReference>
<dbReference type="Pfam" id="PF04542">
    <property type="entry name" value="Sigma70_r2"/>
    <property type="match status" value="1"/>
</dbReference>
<evidence type="ECO:0000313" key="2">
    <source>
        <dbReference type="EMBL" id="SFH57648.1"/>
    </source>
</evidence>
<protein>
    <submittedName>
        <fullName evidence="2">RNA polymerase, sigma 30 subunit, SigH</fullName>
    </submittedName>
</protein>
<reference evidence="2 3" key="1">
    <citation type="submission" date="2016-10" db="EMBL/GenBank/DDBJ databases">
        <authorList>
            <person name="de Groot N.N."/>
        </authorList>
    </citation>
    <scope>NUCLEOTIDE SEQUENCE [LARGE SCALE GENOMIC DNA]</scope>
    <source>
        <strain evidence="2 3">DSM 27630</strain>
    </source>
</reference>
<dbReference type="InterPro" id="IPR007627">
    <property type="entry name" value="RNA_pol_sigma70_r2"/>
</dbReference>
<sequence>MIEEKDGFFNNYTDEELILMIRSGDDSSFDSLFLRYRPLVKKLIHSYYLYGYENDDFFQEARVVFNSAIQKYDKDRGLSFGNYYKLMLKHHLFSLIRKDTAKKRRAAKFSESLEALIETGKFPLTSFSGKDFSFQETLEVKETIPEYFSSLSELEHQVFTLYLSSKGTDLIAEELCCEELQVVHALDRCKRKMKQYFNS</sequence>
<accession>A0A1I3B5S2</accession>
<dbReference type="InterPro" id="IPR013325">
    <property type="entry name" value="RNA_pol_sigma_r2"/>
</dbReference>
<name>A0A1I3B5S2_9LACT</name>
<dbReference type="GO" id="GO:0006352">
    <property type="term" value="P:DNA-templated transcription initiation"/>
    <property type="evidence" value="ECO:0007669"/>
    <property type="project" value="InterPro"/>
</dbReference>
<dbReference type="NCBIfam" id="TIGR02937">
    <property type="entry name" value="sigma70-ECF"/>
    <property type="match status" value="1"/>
</dbReference>
<dbReference type="Gene3D" id="1.10.1740.10">
    <property type="match status" value="1"/>
</dbReference>
<dbReference type="InterPro" id="IPR014284">
    <property type="entry name" value="RNA_pol_sigma-70_dom"/>
</dbReference>
<keyword evidence="3" id="KW-1185">Reference proteome</keyword>
<dbReference type="GO" id="GO:0003700">
    <property type="term" value="F:DNA-binding transcription factor activity"/>
    <property type="evidence" value="ECO:0007669"/>
    <property type="project" value="InterPro"/>
</dbReference>
<evidence type="ECO:0000313" key="3">
    <source>
        <dbReference type="Proteomes" id="UP000198668"/>
    </source>
</evidence>
<organism evidence="2 3">
    <name type="scientific">Pisciglobus halotolerans</name>
    <dbReference type="NCBI Taxonomy" id="745365"/>
    <lineage>
        <taxon>Bacteria</taxon>
        <taxon>Bacillati</taxon>
        <taxon>Bacillota</taxon>
        <taxon>Bacilli</taxon>
        <taxon>Lactobacillales</taxon>
        <taxon>Carnobacteriaceae</taxon>
    </lineage>
</organism>
<dbReference type="EMBL" id="FOQE01000004">
    <property type="protein sequence ID" value="SFH57648.1"/>
    <property type="molecule type" value="Genomic_DNA"/>
</dbReference>
<dbReference type="RefSeq" id="WP_245741776.1">
    <property type="nucleotide sequence ID" value="NZ_FOQE01000004.1"/>
</dbReference>
<evidence type="ECO:0000259" key="1">
    <source>
        <dbReference type="Pfam" id="PF04542"/>
    </source>
</evidence>
<feature type="domain" description="RNA polymerase sigma-70 region 2" evidence="1">
    <location>
        <begin position="32"/>
        <end position="99"/>
    </location>
</feature>